<dbReference type="Proteomes" id="UP000235025">
    <property type="component" value="Unassembled WGS sequence"/>
</dbReference>
<evidence type="ECO:0000313" key="2">
    <source>
        <dbReference type="Proteomes" id="UP000235025"/>
    </source>
</evidence>
<evidence type="ECO:0000313" key="1">
    <source>
        <dbReference type="EMBL" id="PLZ97641.1"/>
    </source>
</evidence>
<reference evidence="1 2" key="1">
    <citation type="submission" date="2017-07" db="EMBL/GenBank/DDBJ databases">
        <title>Genomes of Fischerella (Mastigocladus) sp. strains.</title>
        <authorList>
            <person name="Miller S.R."/>
        </authorList>
    </citation>
    <scope>NUCLEOTIDE SEQUENCE [LARGE SCALE GENOMIC DNA]</scope>
    <source>
        <strain evidence="1 2">CCMEE 5268</strain>
    </source>
</reference>
<gene>
    <name evidence="1" type="ORF">CEN50_14310</name>
</gene>
<sequence>MLGAHFEMIGNKNFIKAPNLPQHDIVRQAKAVTQRQMLCTGKPLHCTGSPTLDLLYKLTLSDYKDLIKVLQKITEVW</sequence>
<comment type="caution">
    <text evidence="1">The sequence shown here is derived from an EMBL/GenBank/DDBJ whole genome shotgun (WGS) entry which is preliminary data.</text>
</comment>
<dbReference type="AlphaFoldDB" id="A0A2N6KEZ4"/>
<organism evidence="1 2">
    <name type="scientific">Fischerella thermalis CCMEE 5268</name>
    <dbReference type="NCBI Taxonomy" id="2019662"/>
    <lineage>
        <taxon>Bacteria</taxon>
        <taxon>Bacillati</taxon>
        <taxon>Cyanobacteriota</taxon>
        <taxon>Cyanophyceae</taxon>
        <taxon>Nostocales</taxon>
        <taxon>Hapalosiphonaceae</taxon>
        <taxon>Fischerella</taxon>
    </lineage>
</organism>
<protein>
    <submittedName>
        <fullName evidence="1">Uncharacterized protein</fullName>
    </submittedName>
</protein>
<dbReference type="EMBL" id="NMQA01000163">
    <property type="protein sequence ID" value="PLZ97641.1"/>
    <property type="molecule type" value="Genomic_DNA"/>
</dbReference>
<accession>A0A2N6KEZ4</accession>
<proteinExistence type="predicted"/>
<name>A0A2N6KEZ4_9CYAN</name>